<reference evidence="3" key="1">
    <citation type="submission" date="2023-07" db="EMBL/GenBank/DDBJ databases">
        <title>Thauera sp. CAU 1555 isolated from sand of Yaerae Beach.</title>
        <authorList>
            <person name="Kim W."/>
        </authorList>
    </citation>
    <scope>NUCLEOTIDE SEQUENCE [LARGE SCALE GENOMIC DNA]</scope>
    <source>
        <strain evidence="3">CAU 1555</strain>
    </source>
</reference>
<dbReference type="Pfam" id="PF16732">
    <property type="entry name" value="ComP_DUS"/>
    <property type="match status" value="1"/>
</dbReference>
<accession>A0ABR9B561</accession>
<protein>
    <submittedName>
        <fullName evidence="2">Prepilin-type N-terminal cleavage/methylation domain-containing protein</fullName>
    </submittedName>
</protein>
<feature type="transmembrane region" description="Helical" evidence="1">
    <location>
        <begin position="6"/>
        <end position="31"/>
    </location>
</feature>
<dbReference type="InterPro" id="IPR012902">
    <property type="entry name" value="N_methyl_site"/>
</dbReference>
<dbReference type="InterPro" id="IPR031982">
    <property type="entry name" value="PilE-like"/>
</dbReference>
<dbReference type="RefSeq" id="WP_187716319.1">
    <property type="nucleotide sequence ID" value="NZ_JACTAH010000001.1"/>
</dbReference>
<dbReference type="Proteomes" id="UP000603602">
    <property type="component" value="Unassembled WGS sequence"/>
</dbReference>
<evidence type="ECO:0000256" key="1">
    <source>
        <dbReference type="SAM" id="Phobius"/>
    </source>
</evidence>
<dbReference type="PANTHER" id="PTHR30093:SF47">
    <property type="entry name" value="TYPE IV PILUS NON-CORE MINOR PILIN PILE"/>
    <property type="match status" value="1"/>
</dbReference>
<gene>
    <name evidence="2" type="ORF">IFO67_01055</name>
</gene>
<name>A0ABR9B561_9RHOO</name>
<dbReference type="Gene3D" id="3.30.700.10">
    <property type="entry name" value="Glycoprotein, Type 4 Pilin"/>
    <property type="match status" value="1"/>
</dbReference>
<sequence>MRNKLAGFTLIEMMIVVVIIAVLAAIAIPNYQDYLARSRRAECQTVMVSLANALERRYSTTNTYLGGAEINNFRCPADGGPANYNLAFQAGSLTATTFVIVATRAGAQSGDQCGDLTLASTGLKGIVNAAAGRTAAQCW</sequence>
<keyword evidence="1" id="KW-1133">Transmembrane helix</keyword>
<dbReference type="InterPro" id="IPR045584">
    <property type="entry name" value="Pilin-like"/>
</dbReference>
<keyword evidence="1" id="KW-0812">Transmembrane</keyword>
<evidence type="ECO:0000313" key="2">
    <source>
        <dbReference type="EMBL" id="MBD8501464.1"/>
    </source>
</evidence>
<comment type="caution">
    <text evidence="2">The sequence shown here is derived from an EMBL/GenBank/DDBJ whole genome shotgun (WGS) entry which is preliminary data.</text>
</comment>
<keyword evidence="3" id="KW-1185">Reference proteome</keyword>
<proteinExistence type="predicted"/>
<evidence type="ECO:0000313" key="3">
    <source>
        <dbReference type="Proteomes" id="UP000603602"/>
    </source>
</evidence>
<dbReference type="SUPFAM" id="SSF54523">
    <property type="entry name" value="Pili subunits"/>
    <property type="match status" value="1"/>
</dbReference>
<keyword evidence="1" id="KW-0472">Membrane</keyword>
<dbReference type="PANTHER" id="PTHR30093">
    <property type="entry name" value="GENERAL SECRETION PATHWAY PROTEIN G"/>
    <property type="match status" value="1"/>
</dbReference>
<organism evidence="2 3">
    <name type="scientific">Thauera sedimentorum</name>
    <dbReference type="NCBI Taxonomy" id="2767595"/>
    <lineage>
        <taxon>Bacteria</taxon>
        <taxon>Pseudomonadati</taxon>
        <taxon>Pseudomonadota</taxon>
        <taxon>Betaproteobacteria</taxon>
        <taxon>Rhodocyclales</taxon>
        <taxon>Zoogloeaceae</taxon>
        <taxon>Thauera</taxon>
    </lineage>
</organism>
<dbReference type="Pfam" id="PF07963">
    <property type="entry name" value="N_methyl"/>
    <property type="match status" value="1"/>
</dbReference>
<dbReference type="EMBL" id="JACYTO010000001">
    <property type="protein sequence ID" value="MBD8501464.1"/>
    <property type="molecule type" value="Genomic_DNA"/>
</dbReference>
<dbReference type="PROSITE" id="PS00409">
    <property type="entry name" value="PROKAR_NTER_METHYL"/>
    <property type="match status" value="1"/>
</dbReference>
<dbReference type="NCBIfam" id="TIGR02532">
    <property type="entry name" value="IV_pilin_GFxxxE"/>
    <property type="match status" value="1"/>
</dbReference>